<dbReference type="RefSeq" id="WP_014248004.1">
    <property type="nucleotide sequence ID" value="NC_016622.1"/>
</dbReference>
<dbReference type="EMBL" id="FQ311868">
    <property type="protein sequence ID" value="CBS86995.1"/>
    <property type="molecule type" value="Genomic_DNA"/>
</dbReference>
<keyword evidence="8 12" id="KW-0067">ATP-binding</keyword>
<dbReference type="Gene3D" id="3.40.50.300">
    <property type="entry name" value="P-loop containing nucleotide triphosphate hydrolases"/>
    <property type="match status" value="1"/>
</dbReference>
<evidence type="ECO:0000256" key="3">
    <source>
        <dbReference type="ARBA" id="ARBA00017144"/>
    </source>
</evidence>
<dbReference type="PANTHER" id="PTHR10344:SF4">
    <property type="entry name" value="UMP-CMP KINASE 2, MITOCHONDRIAL"/>
    <property type="match status" value="1"/>
</dbReference>
<evidence type="ECO:0000256" key="2">
    <source>
        <dbReference type="ARBA" id="ARBA00012980"/>
    </source>
</evidence>
<dbReference type="OrthoDB" id="9774907at2"/>
<gene>
    <name evidence="12 15" type="primary">tmk</name>
    <name evidence="15" type="ordered locus">AZOLI_1722</name>
</gene>
<keyword evidence="5 12" id="KW-0545">Nucleotide biosynthesis</keyword>
<dbReference type="GO" id="GO:0004798">
    <property type="term" value="F:dTMP kinase activity"/>
    <property type="evidence" value="ECO:0007669"/>
    <property type="project" value="UniProtKB-UniRule"/>
</dbReference>
<evidence type="ECO:0000256" key="12">
    <source>
        <dbReference type="HAMAP-Rule" id="MF_00165"/>
    </source>
</evidence>
<dbReference type="GO" id="GO:0005829">
    <property type="term" value="C:cytosol"/>
    <property type="evidence" value="ECO:0007669"/>
    <property type="project" value="TreeGrafter"/>
</dbReference>
<sequence length="224" mass="24637">MPTASIPGHRGRFITLEGGEGAGKSTQLRRLAETLREALRARGLELVTTREPGGSPGAEEIRGLLVTGETGRWSPVTEALLHTAARRDHLERTVWPALEAGNWVLCDRFFDSTMAYQGYGLGLGRELVETLQTAALGGFRPDLTLILDIDVETGLRRAVARHGGEDRYERMDIGFHQRLRDGFLDIARREPERCAVVDADADLDTVQARIRDAVAGRLGLELTP</sequence>
<keyword evidence="16" id="KW-1185">Reference proteome</keyword>
<keyword evidence="4 12" id="KW-0808">Transferase</keyword>
<feature type="binding site" evidence="12">
    <location>
        <begin position="18"/>
        <end position="25"/>
    </location>
    <ligand>
        <name>ATP</name>
        <dbReference type="ChEBI" id="CHEBI:30616"/>
    </ligand>
</feature>
<evidence type="ECO:0000256" key="13">
    <source>
        <dbReference type="SAM" id="MobiDB-lite"/>
    </source>
</evidence>
<dbReference type="PANTHER" id="PTHR10344">
    <property type="entry name" value="THYMIDYLATE KINASE"/>
    <property type="match status" value="1"/>
</dbReference>
<dbReference type="KEGG" id="ali:AZOLI_1722"/>
<keyword evidence="7 12" id="KW-0418">Kinase</keyword>
<evidence type="ECO:0000256" key="7">
    <source>
        <dbReference type="ARBA" id="ARBA00022777"/>
    </source>
</evidence>
<dbReference type="GO" id="GO:0006227">
    <property type="term" value="P:dUDP biosynthetic process"/>
    <property type="evidence" value="ECO:0007669"/>
    <property type="project" value="TreeGrafter"/>
</dbReference>
<dbReference type="InterPro" id="IPR018095">
    <property type="entry name" value="Thymidylate_kin_CS"/>
</dbReference>
<dbReference type="NCBIfam" id="TIGR00041">
    <property type="entry name" value="DTMP_kinase"/>
    <property type="match status" value="1"/>
</dbReference>
<keyword evidence="6 12" id="KW-0547">Nucleotide-binding</keyword>
<comment type="catalytic activity">
    <reaction evidence="10 12">
        <text>dTMP + ATP = dTDP + ADP</text>
        <dbReference type="Rhea" id="RHEA:13517"/>
        <dbReference type="ChEBI" id="CHEBI:30616"/>
        <dbReference type="ChEBI" id="CHEBI:58369"/>
        <dbReference type="ChEBI" id="CHEBI:63528"/>
        <dbReference type="ChEBI" id="CHEBI:456216"/>
        <dbReference type="EC" id="2.7.4.9"/>
    </reaction>
</comment>
<evidence type="ECO:0000256" key="1">
    <source>
        <dbReference type="ARBA" id="ARBA00009776"/>
    </source>
</evidence>
<dbReference type="FunFam" id="3.40.50.300:FF:000225">
    <property type="entry name" value="Thymidylate kinase"/>
    <property type="match status" value="1"/>
</dbReference>
<dbReference type="STRING" id="862719.AZOLI_1722"/>
<evidence type="ECO:0000256" key="8">
    <source>
        <dbReference type="ARBA" id="ARBA00022840"/>
    </source>
</evidence>
<dbReference type="InterPro" id="IPR027417">
    <property type="entry name" value="P-loop_NTPase"/>
</dbReference>
<dbReference type="GO" id="GO:0006233">
    <property type="term" value="P:dTDP biosynthetic process"/>
    <property type="evidence" value="ECO:0007669"/>
    <property type="project" value="InterPro"/>
</dbReference>
<evidence type="ECO:0000256" key="6">
    <source>
        <dbReference type="ARBA" id="ARBA00022741"/>
    </source>
</evidence>
<accession>G7Z7P4</accession>
<evidence type="ECO:0000256" key="11">
    <source>
        <dbReference type="ARBA" id="ARBA00057735"/>
    </source>
</evidence>
<evidence type="ECO:0000313" key="16">
    <source>
        <dbReference type="Proteomes" id="UP000005667"/>
    </source>
</evidence>
<evidence type="ECO:0000256" key="10">
    <source>
        <dbReference type="ARBA" id="ARBA00048743"/>
    </source>
</evidence>
<protein>
    <recommendedName>
        <fullName evidence="3 12">Thymidylate kinase</fullName>
        <ecNumber evidence="2 12">2.7.4.9</ecNumber>
    </recommendedName>
    <alternativeName>
        <fullName evidence="9 12">dTMP kinase</fullName>
    </alternativeName>
</protein>
<dbReference type="AlphaFoldDB" id="G7Z7P4"/>
<dbReference type="GO" id="GO:0006235">
    <property type="term" value="P:dTTP biosynthetic process"/>
    <property type="evidence" value="ECO:0007669"/>
    <property type="project" value="UniProtKB-UniRule"/>
</dbReference>
<dbReference type="Proteomes" id="UP000005667">
    <property type="component" value="Chromosome"/>
</dbReference>
<organism evidence="15 16">
    <name type="scientific">Azospirillum lipoferum (strain 4B)</name>
    <dbReference type="NCBI Taxonomy" id="862719"/>
    <lineage>
        <taxon>Bacteria</taxon>
        <taxon>Pseudomonadati</taxon>
        <taxon>Pseudomonadota</taxon>
        <taxon>Alphaproteobacteria</taxon>
        <taxon>Rhodospirillales</taxon>
        <taxon>Azospirillaceae</taxon>
        <taxon>Azospirillum</taxon>
    </lineage>
</organism>
<dbReference type="HOGENOM" id="CLU_049131_0_0_5"/>
<comment type="similarity">
    <text evidence="1 12">Belongs to the thymidylate kinase family.</text>
</comment>
<comment type="function">
    <text evidence="11 12">Phosphorylation of dTMP to form dTDP in both de novo and salvage pathways of dTTP synthesis.</text>
</comment>
<name>G7Z7P4_AZOL4</name>
<dbReference type="Pfam" id="PF02223">
    <property type="entry name" value="Thymidylate_kin"/>
    <property type="match status" value="1"/>
</dbReference>
<dbReference type="SUPFAM" id="SSF52540">
    <property type="entry name" value="P-loop containing nucleoside triphosphate hydrolases"/>
    <property type="match status" value="1"/>
</dbReference>
<feature type="region of interest" description="Disordered" evidence="13">
    <location>
        <begin position="1"/>
        <end position="20"/>
    </location>
</feature>
<dbReference type="GO" id="GO:0005524">
    <property type="term" value="F:ATP binding"/>
    <property type="evidence" value="ECO:0007669"/>
    <property type="project" value="UniProtKB-UniRule"/>
</dbReference>
<dbReference type="PROSITE" id="PS01331">
    <property type="entry name" value="THYMIDYLATE_KINASE"/>
    <property type="match status" value="1"/>
</dbReference>
<reference evidence="16" key="1">
    <citation type="journal article" date="2011" name="PLoS Genet.">
        <title>Azospirillum genomes reveal transition of bacteria from aquatic to terrestrial environments.</title>
        <authorList>
            <person name="Wisniewski-Dye F."/>
            <person name="Borziak K."/>
            <person name="Khalsa-Moyers G."/>
            <person name="Alexandre G."/>
            <person name="Sukharnikov L.O."/>
            <person name="Wuichet K."/>
            <person name="Hurst G.B."/>
            <person name="McDonald W.H."/>
            <person name="Robertson J.S."/>
            <person name="Barbe V."/>
            <person name="Calteau A."/>
            <person name="Rouy Z."/>
            <person name="Mangenot S."/>
            <person name="Prigent-Combaret C."/>
            <person name="Normand P."/>
            <person name="Boyer M."/>
            <person name="Siguier P."/>
            <person name="Dessaux Y."/>
            <person name="Elmerich C."/>
            <person name="Condemine G."/>
            <person name="Krishnen G."/>
            <person name="Kennedy I."/>
            <person name="Paterson A.H."/>
            <person name="Gonzalez V."/>
            <person name="Mavingui P."/>
            <person name="Zhulin I.B."/>
        </authorList>
    </citation>
    <scope>NUCLEOTIDE SEQUENCE [LARGE SCALE GENOMIC DNA]</scope>
    <source>
        <strain evidence="16">4B</strain>
    </source>
</reference>
<evidence type="ECO:0000256" key="9">
    <source>
        <dbReference type="ARBA" id="ARBA00029962"/>
    </source>
</evidence>
<evidence type="ECO:0000313" key="15">
    <source>
        <dbReference type="EMBL" id="CBS86995.1"/>
    </source>
</evidence>
<evidence type="ECO:0000259" key="14">
    <source>
        <dbReference type="Pfam" id="PF02223"/>
    </source>
</evidence>
<dbReference type="CDD" id="cd01672">
    <property type="entry name" value="TMPK"/>
    <property type="match status" value="1"/>
</dbReference>
<evidence type="ECO:0000256" key="5">
    <source>
        <dbReference type="ARBA" id="ARBA00022727"/>
    </source>
</evidence>
<dbReference type="InterPro" id="IPR018094">
    <property type="entry name" value="Thymidylate_kinase"/>
</dbReference>
<dbReference type="HAMAP" id="MF_00165">
    <property type="entry name" value="Thymidylate_kinase"/>
    <property type="match status" value="1"/>
</dbReference>
<feature type="domain" description="Thymidylate kinase-like" evidence="14">
    <location>
        <begin position="16"/>
        <end position="210"/>
    </location>
</feature>
<dbReference type="InterPro" id="IPR039430">
    <property type="entry name" value="Thymidylate_kin-like_dom"/>
</dbReference>
<proteinExistence type="inferred from homology"/>
<evidence type="ECO:0000256" key="4">
    <source>
        <dbReference type="ARBA" id="ARBA00022679"/>
    </source>
</evidence>
<dbReference type="EC" id="2.7.4.9" evidence="2 12"/>